<dbReference type="PANTHER" id="PTHR11353">
    <property type="entry name" value="CHAPERONIN"/>
    <property type="match status" value="1"/>
</dbReference>
<keyword evidence="3" id="KW-0067">ATP-binding</keyword>
<dbReference type="InterPro" id="IPR027413">
    <property type="entry name" value="GROEL-like_equatorial_sf"/>
</dbReference>
<evidence type="ECO:0000256" key="3">
    <source>
        <dbReference type="ARBA" id="ARBA00022840"/>
    </source>
</evidence>
<dbReference type="GO" id="GO:0005524">
    <property type="term" value="F:ATP binding"/>
    <property type="evidence" value="ECO:0007669"/>
    <property type="project" value="UniProtKB-KW"/>
</dbReference>
<dbReference type="EMBL" id="JAYKXN010000003">
    <property type="protein sequence ID" value="KAK7300827.1"/>
    <property type="molecule type" value="Genomic_DNA"/>
</dbReference>
<evidence type="ECO:0000259" key="6">
    <source>
        <dbReference type="Pfam" id="PF06974"/>
    </source>
</evidence>
<evidence type="ECO:0000256" key="5">
    <source>
        <dbReference type="SAM" id="MobiDB-lite"/>
    </source>
</evidence>
<evidence type="ECO:0000256" key="1">
    <source>
        <dbReference type="ARBA" id="ARBA00008020"/>
    </source>
</evidence>
<dbReference type="InterPro" id="IPR017998">
    <property type="entry name" value="Chaperone_TCP-1"/>
</dbReference>
<evidence type="ECO:0000313" key="8">
    <source>
        <dbReference type="Proteomes" id="UP001359559"/>
    </source>
</evidence>
<keyword evidence="8" id="KW-1185">Reference proteome</keyword>
<evidence type="ECO:0000313" key="7">
    <source>
        <dbReference type="EMBL" id="KAK7300827.1"/>
    </source>
</evidence>
<dbReference type="GO" id="GO:0016887">
    <property type="term" value="F:ATP hydrolysis activity"/>
    <property type="evidence" value="ECO:0007669"/>
    <property type="project" value="InterPro"/>
</dbReference>
<dbReference type="Pfam" id="PF00118">
    <property type="entry name" value="Cpn60_TCP1"/>
    <property type="match status" value="1"/>
</dbReference>
<name>A0AAN9PKQ0_CLITE</name>
<organism evidence="7 8">
    <name type="scientific">Clitoria ternatea</name>
    <name type="common">Butterfly pea</name>
    <dbReference type="NCBI Taxonomy" id="43366"/>
    <lineage>
        <taxon>Eukaryota</taxon>
        <taxon>Viridiplantae</taxon>
        <taxon>Streptophyta</taxon>
        <taxon>Embryophyta</taxon>
        <taxon>Tracheophyta</taxon>
        <taxon>Spermatophyta</taxon>
        <taxon>Magnoliopsida</taxon>
        <taxon>eudicotyledons</taxon>
        <taxon>Gunneridae</taxon>
        <taxon>Pentapetalae</taxon>
        <taxon>rosids</taxon>
        <taxon>fabids</taxon>
        <taxon>Fabales</taxon>
        <taxon>Fabaceae</taxon>
        <taxon>Papilionoideae</taxon>
        <taxon>50 kb inversion clade</taxon>
        <taxon>NPAAA clade</taxon>
        <taxon>indigoferoid/millettioid clade</taxon>
        <taxon>Phaseoleae</taxon>
        <taxon>Clitoria</taxon>
    </lineage>
</organism>
<feature type="region of interest" description="Disordered" evidence="5">
    <location>
        <begin position="173"/>
        <end position="209"/>
    </location>
</feature>
<dbReference type="Proteomes" id="UP001359559">
    <property type="component" value="Unassembled WGS sequence"/>
</dbReference>
<dbReference type="Pfam" id="PF06974">
    <property type="entry name" value="WS_DGAT_C"/>
    <property type="match status" value="1"/>
</dbReference>
<dbReference type="InterPro" id="IPR002423">
    <property type="entry name" value="Cpn60/GroEL/TCP-1"/>
</dbReference>
<accession>A0AAN9PKQ0</accession>
<dbReference type="InterPro" id="IPR009721">
    <property type="entry name" value="O-acyltransferase_WSD1_C"/>
</dbReference>
<dbReference type="GO" id="GO:0140662">
    <property type="term" value="F:ATP-dependent protein folding chaperone"/>
    <property type="evidence" value="ECO:0007669"/>
    <property type="project" value="InterPro"/>
</dbReference>
<dbReference type="InterPro" id="IPR002194">
    <property type="entry name" value="Chaperonin_TCP-1_CS"/>
</dbReference>
<dbReference type="Gene3D" id="1.10.560.10">
    <property type="entry name" value="GroEL-like equatorial domain"/>
    <property type="match status" value="1"/>
</dbReference>
<evidence type="ECO:0000256" key="4">
    <source>
        <dbReference type="ARBA" id="ARBA00023186"/>
    </source>
</evidence>
<dbReference type="SUPFAM" id="SSF48592">
    <property type="entry name" value="GroEL equatorial domain-like"/>
    <property type="match status" value="1"/>
</dbReference>
<protein>
    <recommendedName>
        <fullName evidence="6">O-acyltransferase WSD1 C-terminal domain-containing protein</fullName>
    </recommendedName>
</protein>
<dbReference type="PROSITE" id="PS00995">
    <property type="entry name" value="TCP1_3"/>
    <property type="match status" value="1"/>
</dbReference>
<comment type="similarity">
    <text evidence="1">Belongs to the TCP-1 chaperonin family.</text>
</comment>
<keyword evidence="4" id="KW-0143">Chaperone</keyword>
<dbReference type="GO" id="GO:0051082">
    <property type="term" value="F:unfolded protein binding"/>
    <property type="evidence" value="ECO:0007669"/>
    <property type="project" value="InterPro"/>
</dbReference>
<gene>
    <name evidence="7" type="ORF">RJT34_11678</name>
</gene>
<proteinExistence type="inferred from homology"/>
<evidence type="ECO:0000256" key="2">
    <source>
        <dbReference type="ARBA" id="ARBA00022741"/>
    </source>
</evidence>
<feature type="domain" description="O-acyltransferase WSD1 C-terminal" evidence="6">
    <location>
        <begin position="88"/>
        <end position="143"/>
    </location>
</feature>
<sequence>MEVEHPAAKVLIKLTELQDREVGDGTTYVVIIATEFLKVITTQCFLYIKDEYFEADKAQVMKEIVGLEPRIINRTSIIMVQHGGLIIIIALKARAKHLRGTVMKSSAVISSLVGSIQQMSLANHLVKGLYFTLAGGPEILSYAVTNFHMSHYDVMSITNNTLPIGGLSSKNKNSNDYISKSKSHIDQSRSEEKDPSPASPMTFASQPPSSTVLSFVIPIKQDPSYY</sequence>
<comment type="caution">
    <text evidence="7">The sequence shown here is derived from an EMBL/GenBank/DDBJ whole genome shotgun (WGS) entry which is preliminary data.</text>
</comment>
<keyword evidence="2" id="KW-0547">Nucleotide-binding</keyword>
<feature type="compositionally biased region" description="Basic and acidic residues" evidence="5">
    <location>
        <begin position="183"/>
        <end position="195"/>
    </location>
</feature>
<reference evidence="7 8" key="1">
    <citation type="submission" date="2024-01" db="EMBL/GenBank/DDBJ databases">
        <title>The genomes of 5 underutilized Papilionoideae crops provide insights into root nodulation and disease resistance.</title>
        <authorList>
            <person name="Yuan L."/>
        </authorList>
    </citation>
    <scope>NUCLEOTIDE SEQUENCE [LARGE SCALE GENOMIC DNA]</scope>
    <source>
        <strain evidence="7">LY-2023</strain>
        <tissue evidence="7">Leaf</tissue>
    </source>
</reference>
<dbReference type="AlphaFoldDB" id="A0AAN9PKQ0"/>